<comment type="caution">
    <text evidence="2">The sequence shown here is derived from an EMBL/GenBank/DDBJ whole genome shotgun (WGS) entry which is preliminary data.</text>
</comment>
<proteinExistence type="predicted"/>
<reference evidence="2" key="1">
    <citation type="submission" date="2020-12" db="EMBL/GenBank/DDBJ databases">
        <title>Metabolic potential, ecology and presence of endohyphal bacteria is reflected in genomic diversity of Mucoromycotina.</title>
        <authorList>
            <person name="Muszewska A."/>
            <person name="Okrasinska A."/>
            <person name="Steczkiewicz K."/>
            <person name="Drgas O."/>
            <person name="Orlowska M."/>
            <person name="Perlinska-Lenart U."/>
            <person name="Aleksandrzak-Piekarczyk T."/>
            <person name="Szatraj K."/>
            <person name="Zielenkiewicz U."/>
            <person name="Pilsyk S."/>
            <person name="Malc E."/>
            <person name="Mieczkowski P."/>
            <person name="Kruszewska J.S."/>
            <person name="Biernat P."/>
            <person name="Pawlowska J."/>
        </authorList>
    </citation>
    <scope>NUCLEOTIDE SEQUENCE</scope>
    <source>
        <strain evidence="2">WA0000067209</strain>
    </source>
</reference>
<sequence length="298" mass="32535">MTIIESDNRHAETTRKALTYFKELADSLDGWDFASETSGVKLYKKTVEGQALPIVRGDIILSGKDYTLSQVAAVATQPGCRKIWDEKFDVAEVKEAFTFRETLFWSKLKTPWPMSPRDLSGTAIRDVADDAVYVSMTSVEDADIPEIYGNVRATLYVSGWKLSPVPEGVAVTYVTQIDIAGSIPSSFLASIQQQIPLCAGKVVDYVETHGYPPYLLDCTAVYEEEQFNHDAKEYTLILKGGQADAVATLDISSRLYPNGINVDIEGGAAHKIEDGENGAKVLTIHNIEGAATVKVTSA</sequence>
<dbReference type="PANTHER" id="PTHR19308:SF14">
    <property type="entry name" value="START DOMAIN-CONTAINING PROTEIN"/>
    <property type="match status" value="1"/>
</dbReference>
<dbReference type="Proteomes" id="UP000654370">
    <property type="component" value="Unassembled WGS sequence"/>
</dbReference>
<dbReference type="AlphaFoldDB" id="A0A8H7PNN7"/>
<dbReference type="CDD" id="cd00177">
    <property type="entry name" value="START"/>
    <property type="match status" value="1"/>
</dbReference>
<evidence type="ECO:0000313" key="3">
    <source>
        <dbReference type="Proteomes" id="UP000654370"/>
    </source>
</evidence>
<dbReference type="PANTHER" id="PTHR19308">
    <property type="entry name" value="PHOSPHATIDYLCHOLINE TRANSFER PROTEIN"/>
    <property type="match status" value="1"/>
</dbReference>
<feature type="domain" description="START" evidence="1">
    <location>
        <begin position="29"/>
        <end position="190"/>
    </location>
</feature>
<dbReference type="InterPro" id="IPR023393">
    <property type="entry name" value="START-like_dom_sf"/>
</dbReference>
<dbReference type="GO" id="GO:0005737">
    <property type="term" value="C:cytoplasm"/>
    <property type="evidence" value="ECO:0007669"/>
    <property type="project" value="UniProtKB-ARBA"/>
</dbReference>
<organism evidence="2 3">
    <name type="scientific">Mortierella isabellina</name>
    <name type="common">Filamentous fungus</name>
    <name type="synonym">Umbelopsis isabellina</name>
    <dbReference type="NCBI Taxonomy" id="91625"/>
    <lineage>
        <taxon>Eukaryota</taxon>
        <taxon>Fungi</taxon>
        <taxon>Fungi incertae sedis</taxon>
        <taxon>Mucoromycota</taxon>
        <taxon>Mucoromycotina</taxon>
        <taxon>Umbelopsidomycetes</taxon>
        <taxon>Umbelopsidales</taxon>
        <taxon>Umbelopsidaceae</taxon>
        <taxon>Umbelopsis</taxon>
    </lineage>
</organism>
<dbReference type="SUPFAM" id="SSF55961">
    <property type="entry name" value="Bet v1-like"/>
    <property type="match status" value="1"/>
</dbReference>
<dbReference type="PROSITE" id="PS50848">
    <property type="entry name" value="START"/>
    <property type="match status" value="1"/>
</dbReference>
<dbReference type="EMBL" id="JAEPQZ010000009">
    <property type="protein sequence ID" value="KAG2177148.1"/>
    <property type="molecule type" value="Genomic_DNA"/>
</dbReference>
<dbReference type="InterPro" id="IPR051213">
    <property type="entry name" value="START_lipid_transfer"/>
</dbReference>
<dbReference type="Pfam" id="PF01852">
    <property type="entry name" value="START"/>
    <property type="match status" value="1"/>
</dbReference>
<accession>A0A8H7PNN7</accession>
<evidence type="ECO:0000313" key="2">
    <source>
        <dbReference type="EMBL" id="KAG2177148.1"/>
    </source>
</evidence>
<protein>
    <recommendedName>
        <fullName evidence="1">START domain-containing protein</fullName>
    </recommendedName>
</protein>
<evidence type="ECO:0000259" key="1">
    <source>
        <dbReference type="PROSITE" id="PS50848"/>
    </source>
</evidence>
<dbReference type="InterPro" id="IPR002913">
    <property type="entry name" value="START_lipid-bd_dom"/>
</dbReference>
<name>A0A8H7PNN7_MORIS</name>
<dbReference type="GO" id="GO:0008289">
    <property type="term" value="F:lipid binding"/>
    <property type="evidence" value="ECO:0007669"/>
    <property type="project" value="InterPro"/>
</dbReference>
<dbReference type="Gene3D" id="3.30.530.20">
    <property type="match status" value="1"/>
</dbReference>
<gene>
    <name evidence="2" type="ORF">INT43_007805</name>
</gene>
<keyword evidence="3" id="KW-1185">Reference proteome</keyword>
<dbReference type="OrthoDB" id="196858at2759"/>